<evidence type="ECO:0000256" key="1">
    <source>
        <dbReference type="ARBA" id="ARBA00010646"/>
    </source>
</evidence>
<keyword evidence="3 4" id="KW-0326">Glycosidase</keyword>
<organism evidence="6 7">
    <name type="scientific">Streptomyces chisholmiae</name>
    <dbReference type="NCBI Taxonomy" id="3075540"/>
    <lineage>
        <taxon>Bacteria</taxon>
        <taxon>Bacillati</taxon>
        <taxon>Actinomycetota</taxon>
        <taxon>Actinomycetes</taxon>
        <taxon>Kitasatosporales</taxon>
        <taxon>Streptomycetaceae</taxon>
        <taxon>Streptomyces</taxon>
    </lineage>
</organism>
<dbReference type="CDD" id="cd06412">
    <property type="entry name" value="GH25_CH-type"/>
    <property type="match status" value="1"/>
</dbReference>
<feature type="chain" id="PRO_5047179401" description="Lysozyme" evidence="5">
    <location>
        <begin position="45"/>
        <end position="292"/>
    </location>
</feature>
<dbReference type="PROSITE" id="PS51904">
    <property type="entry name" value="GLYCOSYL_HYDROL_F25_2"/>
    <property type="match status" value="1"/>
</dbReference>
<reference evidence="7" key="1">
    <citation type="submission" date="2023-07" db="EMBL/GenBank/DDBJ databases">
        <title>30 novel species of actinomycetes from the DSMZ collection.</title>
        <authorList>
            <person name="Nouioui I."/>
        </authorList>
    </citation>
    <scope>NUCLEOTIDE SEQUENCE [LARGE SCALE GENOMIC DNA]</scope>
    <source>
        <strain evidence="7">DSM 44915</strain>
    </source>
</reference>
<feature type="signal peptide" evidence="5">
    <location>
        <begin position="1"/>
        <end position="44"/>
    </location>
</feature>
<dbReference type="PROSITE" id="PS00953">
    <property type="entry name" value="GLYCOSYL_HYDROL_F25_1"/>
    <property type="match status" value="1"/>
</dbReference>
<comment type="catalytic activity">
    <reaction evidence="4">
        <text>Hydrolysis of (1-&gt;4)-beta-linkages between N-acetylmuramic acid and N-acetyl-D-glucosamine residues in a peptidoglycan and between N-acetyl-D-glucosamine residues in chitodextrins.</text>
        <dbReference type="EC" id="3.2.1.17"/>
    </reaction>
</comment>
<evidence type="ECO:0000256" key="4">
    <source>
        <dbReference type="RuleBase" id="RU361176"/>
    </source>
</evidence>
<dbReference type="SUPFAM" id="SSF51445">
    <property type="entry name" value="(Trans)glycosidases"/>
    <property type="match status" value="1"/>
</dbReference>
<evidence type="ECO:0000256" key="2">
    <source>
        <dbReference type="ARBA" id="ARBA00022801"/>
    </source>
</evidence>
<dbReference type="SMART" id="SM00641">
    <property type="entry name" value="Glyco_25"/>
    <property type="match status" value="1"/>
</dbReference>
<gene>
    <name evidence="6" type="ORF">RM844_05045</name>
</gene>
<dbReference type="RefSeq" id="WP_311665161.1">
    <property type="nucleotide sequence ID" value="NZ_JAVREO010000002.1"/>
</dbReference>
<keyword evidence="2 4" id="KW-0378">Hydrolase</keyword>
<dbReference type="EMBL" id="JAVREO010000002">
    <property type="protein sequence ID" value="MDT0265654.1"/>
    <property type="molecule type" value="Genomic_DNA"/>
</dbReference>
<comment type="similarity">
    <text evidence="1 4">Belongs to the glycosyl hydrolase 25 family.</text>
</comment>
<keyword evidence="7" id="KW-1185">Reference proteome</keyword>
<accession>A0ABU2JMA6</accession>
<comment type="caution">
    <text evidence="6">The sequence shown here is derived from an EMBL/GenBank/DDBJ whole genome shotgun (WGS) entry which is preliminary data.</text>
</comment>
<dbReference type="Proteomes" id="UP001183410">
    <property type="component" value="Unassembled WGS sequence"/>
</dbReference>
<sequence>MPVPDLGTRGHTRRRRAPRTLPILLGTLLAALALLLATPTAAGAAAPPDDPERHPDFGSAYLGSTVLEHEGGDTSYVPPAADPLASVEGVDVSSHQGNVAWSTLWDSGVKFAYVKATEGTSYRNPYFTQQYNGSYDVGMIRGAYHFAVPNASSGAAQATYFASNGGGWSADGKTLPGVLDIEYNPYGSTCYGLSQSAMVDWIRDFSDTYRAHTGRDVVIYTTTDWWTQCTGNNAGFGATNPLWIARYASTPGTLPAGWGFHTFWQYTSTGPTVGDHNLFNGDYSRLQALADG</sequence>
<dbReference type="InterPro" id="IPR008270">
    <property type="entry name" value="Glyco_hydro_25_AS"/>
</dbReference>
<protein>
    <recommendedName>
        <fullName evidence="4">Lysozyme</fullName>
        <ecNumber evidence="4">3.2.1.17</ecNumber>
    </recommendedName>
</protein>
<dbReference type="InterPro" id="IPR018077">
    <property type="entry name" value="Glyco_hydro_fam25_subgr"/>
</dbReference>
<dbReference type="InterPro" id="IPR017853">
    <property type="entry name" value="GH"/>
</dbReference>
<dbReference type="Pfam" id="PF01183">
    <property type="entry name" value="Glyco_hydro_25"/>
    <property type="match status" value="1"/>
</dbReference>
<dbReference type="InterPro" id="IPR002053">
    <property type="entry name" value="Glyco_hydro_25"/>
</dbReference>
<evidence type="ECO:0000256" key="3">
    <source>
        <dbReference type="ARBA" id="ARBA00023295"/>
    </source>
</evidence>
<name>A0ABU2JMA6_9ACTN</name>
<evidence type="ECO:0000313" key="7">
    <source>
        <dbReference type="Proteomes" id="UP001183410"/>
    </source>
</evidence>
<evidence type="ECO:0000256" key="5">
    <source>
        <dbReference type="SAM" id="SignalP"/>
    </source>
</evidence>
<keyword evidence="5" id="KW-0732">Signal</keyword>
<proteinExistence type="inferred from homology"/>
<dbReference type="PANTHER" id="PTHR34135">
    <property type="entry name" value="LYSOZYME"/>
    <property type="match status" value="1"/>
</dbReference>
<evidence type="ECO:0000313" key="6">
    <source>
        <dbReference type="EMBL" id="MDT0265654.1"/>
    </source>
</evidence>
<dbReference type="EC" id="3.2.1.17" evidence="4"/>
<dbReference type="Gene3D" id="3.20.20.80">
    <property type="entry name" value="Glycosidases"/>
    <property type="match status" value="1"/>
</dbReference>
<dbReference type="PANTHER" id="PTHR34135:SF2">
    <property type="entry name" value="LYSOZYME"/>
    <property type="match status" value="1"/>
</dbReference>